<name>A0A8D8LV47_9HEMI</name>
<protein>
    <submittedName>
        <fullName evidence="1">Uncharacterized protein</fullName>
    </submittedName>
</protein>
<sequence length="109" mass="12529">MYQDIIFSGPCGTTYVSYVNTAKWNRFQPPCGGTCLLNSNLMLILHLNEAYKQAFRVYYIPANFTRKIRKIGNKIRFSKNLVKFDRPGRSNSTLVECSNLVKFDPPLTI</sequence>
<dbReference type="EMBL" id="HBUF01038153">
    <property type="protein sequence ID" value="CAG6617219.1"/>
    <property type="molecule type" value="Transcribed_RNA"/>
</dbReference>
<proteinExistence type="predicted"/>
<organism evidence="1">
    <name type="scientific">Cacopsylla melanoneura</name>
    <dbReference type="NCBI Taxonomy" id="428564"/>
    <lineage>
        <taxon>Eukaryota</taxon>
        <taxon>Metazoa</taxon>
        <taxon>Ecdysozoa</taxon>
        <taxon>Arthropoda</taxon>
        <taxon>Hexapoda</taxon>
        <taxon>Insecta</taxon>
        <taxon>Pterygota</taxon>
        <taxon>Neoptera</taxon>
        <taxon>Paraneoptera</taxon>
        <taxon>Hemiptera</taxon>
        <taxon>Sternorrhyncha</taxon>
        <taxon>Psylloidea</taxon>
        <taxon>Psyllidae</taxon>
        <taxon>Psyllinae</taxon>
        <taxon>Cacopsylla</taxon>
    </lineage>
</organism>
<evidence type="ECO:0000313" key="1">
    <source>
        <dbReference type="EMBL" id="CAG6617219.1"/>
    </source>
</evidence>
<dbReference type="AlphaFoldDB" id="A0A8D8LV47"/>
<accession>A0A8D8LV47</accession>
<reference evidence="1" key="1">
    <citation type="submission" date="2021-05" db="EMBL/GenBank/DDBJ databases">
        <authorList>
            <person name="Alioto T."/>
            <person name="Alioto T."/>
            <person name="Gomez Garrido J."/>
        </authorList>
    </citation>
    <scope>NUCLEOTIDE SEQUENCE</scope>
</reference>